<dbReference type="AlphaFoldDB" id="A0A0X3PA91"/>
<dbReference type="Pfam" id="PF03109">
    <property type="entry name" value="ABC1"/>
    <property type="match status" value="1"/>
</dbReference>
<gene>
    <name evidence="3" type="primary">ADCK5</name>
    <name evidence="3" type="ORF">TR96154</name>
</gene>
<protein>
    <submittedName>
        <fullName evidence="3">Putative aarF domain-containing protein kinase 5</fullName>
    </submittedName>
</protein>
<evidence type="ECO:0000313" key="3">
    <source>
        <dbReference type="EMBL" id="JAP48769.1"/>
    </source>
</evidence>
<keyword evidence="3" id="KW-0808">Transferase</keyword>
<sequence>LSVPMLASPALLKHEDYSEAVLRRFSGSLMRFVRSLSVGVRISIMYKWQLLHIPEGSLEYTNAMLKCHQRAADMILHGCIQNGGLYIKMGQGLASLNHVLPKEFITTLEALHDRAIARSGDEVDRIFIADFGAKPSDLFLEFDREPFAAASLAQVHRAVTRSGDRVAVKVQYEDLRDRFHTDIGTLEFLLRIVETIHKNFGFSWVLKDLKNTLAQELDFELEAKNAMRCRQELAAMGTLLPDGRVHVPRVHYNLTSKRVLTADFIDGVKINQTEALKAQGFSLRTIDRILVEAFGRQVFCTGFVHADPHPGNLLVRQRPSRSSDDESSSGQRQLSGPLFRRLARGLWSWLALFARLGRPAETPAQLVILDHGLYESLTDDQRLAVCEMYKSVVDNNETRMQAASLLLGVNDWSTFAEVLIQRPWRRKGLTISPRLTESERAYLIAQAQEHFDRIMLVLREMPRPMLLFIRNLNLVRSIVRSHGDPINRHELMIYTALLGSRIQVSNQKVVSHVTRFLGWMQWRRYRLQLRIEALREWIFLHLTRILYLLGLAPDVREIQSIIAQQITLPKPSA</sequence>
<dbReference type="CDD" id="cd13969">
    <property type="entry name" value="ADCK1-like"/>
    <property type="match status" value="1"/>
</dbReference>
<evidence type="ECO:0000256" key="1">
    <source>
        <dbReference type="ARBA" id="ARBA00009670"/>
    </source>
</evidence>
<reference evidence="3" key="1">
    <citation type="submission" date="2016-01" db="EMBL/GenBank/DDBJ databases">
        <title>Reference transcriptome for the parasite Schistocephalus solidus: insights into the molecular evolution of parasitism.</title>
        <authorList>
            <person name="Hebert F.O."/>
            <person name="Grambauer S."/>
            <person name="Barber I."/>
            <person name="Landry C.R."/>
            <person name="Aubin-Horth N."/>
        </authorList>
    </citation>
    <scope>NUCLEOTIDE SEQUENCE</scope>
</reference>
<accession>A0A0X3PA91</accession>
<comment type="similarity">
    <text evidence="1">Belongs to the protein kinase superfamily. ADCK protein kinase family.</text>
</comment>
<keyword evidence="3" id="KW-0418">Kinase</keyword>
<dbReference type="PANTHER" id="PTHR43173:SF28">
    <property type="entry name" value="AARF DOMAIN CONTAINING KINASE 5"/>
    <property type="match status" value="1"/>
</dbReference>
<feature type="domain" description="ABC1 atypical kinase-like" evidence="2">
    <location>
        <begin position="111"/>
        <end position="402"/>
    </location>
</feature>
<dbReference type="InterPro" id="IPR051130">
    <property type="entry name" value="Mito_struct-func_regulator"/>
</dbReference>
<dbReference type="InterPro" id="IPR004147">
    <property type="entry name" value="ABC1_dom"/>
</dbReference>
<proteinExistence type="inferred from homology"/>
<evidence type="ECO:0000259" key="2">
    <source>
        <dbReference type="Pfam" id="PF03109"/>
    </source>
</evidence>
<organism evidence="3">
    <name type="scientific">Schistocephalus solidus</name>
    <name type="common">Tapeworm</name>
    <dbReference type="NCBI Taxonomy" id="70667"/>
    <lineage>
        <taxon>Eukaryota</taxon>
        <taxon>Metazoa</taxon>
        <taxon>Spiralia</taxon>
        <taxon>Lophotrochozoa</taxon>
        <taxon>Platyhelminthes</taxon>
        <taxon>Cestoda</taxon>
        <taxon>Eucestoda</taxon>
        <taxon>Diphyllobothriidea</taxon>
        <taxon>Diphyllobothriidae</taxon>
        <taxon>Schistocephalus</taxon>
    </lineage>
</organism>
<dbReference type="PANTHER" id="PTHR43173">
    <property type="entry name" value="ABC1 FAMILY PROTEIN"/>
    <property type="match status" value="1"/>
</dbReference>
<dbReference type="EMBL" id="GEEE01014456">
    <property type="protein sequence ID" value="JAP48769.1"/>
    <property type="molecule type" value="Transcribed_RNA"/>
</dbReference>
<dbReference type="GO" id="GO:0016301">
    <property type="term" value="F:kinase activity"/>
    <property type="evidence" value="ECO:0007669"/>
    <property type="project" value="UniProtKB-KW"/>
</dbReference>
<dbReference type="InterPro" id="IPR045307">
    <property type="entry name" value="ADCK1_dom"/>
</dbReference>
<name>A0A0X3PA91_SCHSO</name>
<feature type="non-terminal residue" evidence="3">
    <location>
        <position position="1"/>
    </location>
</feature>
<dbReference type="InterPro" id="IPR011009">
    <property type="entry name" value="Kinase-like_dom_sf"/>
</dbReference>
<dbReference type="SUPFAM" id="SSF56112">
    <property type="entry name" value="Protein kinase-like (PK-like)"/>
    <property type="match status" value="1"/>
</dbReference>